<evidence type="ECO:0008006" key="4">
    <source>
        <dbReference type="Google" id="ProtNLM"/>
    </source>
</evidence>
<keyword evidence="1" id="KW-0812">Transmembrane</keyword>
<dbReference type="OrthoDB" id="3034917at2"/>
<dbReference type="Pfam" id="PF14276">
    <property type="entry name" value="DUF4363"/>
    <property type="match status" value="1"/>
</dbReference>
<comment type="caution">
    <text evidence="2">The sequence shown here is derived from an EMBL/GenBank/DDBJ whole genome shotgun (WGS) entry which is preliminary data.</text>
</comment>
<evidence type="ECO:0000256" key="1">
    <source>
        <dbReference type="SAM" id="Phobius"/>
    </source>
</evidence>
<organism evidence="2 3">
    <name type="scientific">Clostridium oryzae</name>
    <dbReference type="NCBI Taxonomy" id="1450648"/>
    <lineage>
        <taxon>Bacteria</taxon>
        <taxon>Bacillati</taxon>
        <taxon>Bacillota</taxon>
        <taxon>Clostridia</taxon>
        <taxon>Eubacteriales</taxon>
        <taxon>Clostridiaceae</taxon>
        <taxon>Clostridium</taxon>
    </lineage>
</organism>
<dbReference type="EMBL" id="MZGV01000035">
    <property type="protein sequence ID" value="OPJ60111.1"/>
    <property type="molecule type" value="Genomic_DNA"/>
</dbReference>
<dbReference type="InterPro" id="IPR025373">
    <property type="entry name" value="DUF4363"/>
</dbReference>
<dbReference type="STRING" id="1450648.CLORY_29740"/>
<gene>
    <name evidence="2" type="ORF">CLORY_29740</name>
</gene>
<dbReference type="Proteomes" id="UP000190080">
    <property type="component" value="Unassembled WGS sequence"/>
</dbReference>
<evidence type="ECO:0000313" key="3">
    <source>
        <dbReference type="Proteomes" id="UP000190080"/>
    </source>
</evidence>
<keyword evidence="3" id="KW-1185">Reference proteome</keyword>
<feature type="transmembrane region" description="Helical" evidence="1">
    <location>
        <begin position="6"/>
        <end position="25"/>
    </location>
</feature>
<keyword evidence="1" id="KW-1133">Transmembrane helix</keyword>
<protein>
    <recommendedName>
        <fullName evidence="4">DUF4363 family protein</fullName>
    </recommendedName>
</protein>
<sequence length="126" mass="14762">MKNIWISFVVFAVMLFLMTISINYLNTTCAKFQKSADTLELLLNQDRWKEAYDLSNNIYDRWEKQSTIIPVFVNHAEVDSVNNEVMKLTQYVKFKSKDEALASTHAIKFYLKSINALQQINIQNIF</sequence>
<keyword evidence="1" id="KW-0472">Membrane</keyword>
<proteinExistence type="predicted"/>
<name>A0A1V4IJD7_9CLOT</name>
<dbReference type="AlphaFoldDB" id="A0A1V4IJD7"/>
<reference evidence="2 3" key="1">
    <citation type="submission" date="2017-03" db="EMBL/GenBank/DDBJ databases">
        <title>Genome sequence of Clostridium oryzae DSM 28571.</title>
        <authorList>
            <person name="Poehlein A."/>
            <person name="Daniel R."/>
        </authorList>
    </citation>
    <scope>NUCLEOTIDE SEQUENCE [LARGE SCALE GENOMIC DNA]</scope>
    <source>
        <strain evidence="2 3">DSM 28571</strain>
    </source>
</reference>
<accession>A0A1V4IJD7</accession>
<dbReference type="RefSeq" id="WP_079425822.1">
    <property type="nucleotide sequence ID" value="NZ_MZGV01000035.1"/>
</dbReference>
<evidence type="ECO:0000313" key="2">
    <source>
        <dbReference type="EMBL" id="OPJ60111.1"/>
    </source>
</evidence>